<evidence type="ECO:0000313" key="2">
    <source>
        <dbReference type="Proteomes" id="UP001528912"/>
    </source>
</evidence>
<keyword evidence="2" id="KW-1185">Reference proteome</keyword>
<dbReference type="EMBL" id="JAROAV010000052">
    <property type="protein sequence ID" value="MDF8266241.1"/>
    <property type="molecule type" value="Genomic_DNA"/>
</dbReference>
<sequence length="207" mass="21570">MSLDLQQALLATLDGTYPQVDGGWDLVRPWHPHVEAVVALTGHAYVAVRDDLVDRLPRERLDGYGGAHDPRVLAGLVGDGWVDCLDALLLHPGGATTEIELVARSDRAQHPRAALAQRVRHDVRVLGRARGDGLVTVGRGIAGLPEIGVETADGDGRALITAAVASIGGPVAAAVAPGNARALRTFLAAGFVPVGSVQLFVRSPAQS</sequence>
<accession>A0ABT6CBV3</accession>
<evidence type="ECO:0000313" key="1">
    <source>
        <dbReference type="EMBL" id="MDF8266241.1"/>
    </source>
</evidence>
<reference evidence="1 2" key="1">
    <citation type="submission" date="2023-03" db="EMBL/GenBank/DDBJ databases">
        <title>YIM 133296 draft genome.</title>
        <authorList>
            <person name="Xiong L."/>
        </authorList>
    </citation>
    <scope>NUCLEOTIDE SEQUENCE [LARGE SCALE GENOMIC DNA]</scope>
    <source>
        <strain evidence="1 2">YIM 133296</strain>
    </source>
</reference>
<dbReference type="Proteomes" id="UP001528912">
    <property type="component" value="Unassembled WGS sequence"/>
</dbReference>
<name>A0ABT6CBV3_9MICO</name>
<dbReference type="RefSeq" id="WP_277193442.1">
    <property type="nucleotide sequence ID" value="NZ_JAROAV010000052.1"/>
</dbReference>
<organism evidence="1 2">
    <name type="scientific">Luteipulveratus flavus</name>
    <dbReference type="NCBI Taxonomy" id="3031728"/>
    <lineage>
        <taxon>Bacteria</taxon>
        <taxon>Bacillati</taxon>
        <taxon>Actinomycetota</taxon>
        <taxon>Actinomycetes</taxon>
        <taxon>Micrococcales</taxon>
        <taxon>Dermacoccaceae</taxon>
        <taxon>Luteipulveratus</taxon>
    </lineage>
</organism>
<protein>
    <submittedName>
        <fullName evidence="1">N-acetyltransferase</fullName>
    </submittedName>
</protein>
<comment type="caution">
    <text evidence="1">The sequence shown here is derived from an EMBL/GenBank/DDBJ whole genome shotgun (WGS) entry which is preliminary data.</text>
</comment>
<proteinExistence type="predicted"/>
<gene>
    <name evidence="1" type="ORF">P4R38_18470</name>
</gene>